<dbReference type="InterPro" id="IPR007119">
    <property type="entry name" value="Phage_tail_spike_N"/>
</dbReference>
<dbReference type="EMBL" id="AMSQ01000002">
    <property type="protein sequence ID" value="EKU50312.1"/>
    <property type="molecule type" value="Genomic_DNA"/>
</dbReference>
<dbReference type="PATRIC" id="fig|1229783.3.peg.341"/>
<keyword evidence="1" id="KW-0175">Coiled coil</keyword>
<dbReference type="eggNOG" id="COG0497">
    <property type="taxonomic scope" value="Bacteria"/>
</dbReference>
<keyword evidence="3" id="KW-1185">Reference proteome</keyword>
<dbReference type="Proteomes" id="UP000009885">
    <property type="component" value="Unassembled WGS sequence"/>
</dbReference>
<dbReference type="NCBIfam" id="TIGR01665">
    <property type="entry name" value="put_anti_recept"/>
    <property type="match status" value="1"/>
</dbReference>
<dbReference type="AlphaFoldDB" id="K9B674"/>
<feature type="coiled-coil region" evidence="1">
    <location>
        <begin position="672"/>
        <end position="733"/>
    </location>
</feature>
<organism evidence="2 3">
    <name type="scientific">Staphylococcus massiliensis S46</name>
    <dbReference type="NCBI Taxonomy" id="1229783"/>
    <lineage>
        <taxon>Bacteria</taxon>
        <taxon>Bacillati</taxon>
        <taxon>Bacillota</taxon>
        <taxon>Bacilli</taxon>
        <taxon>Bacillales</taxon>
        <taxon>Staphylococcaceae</taxon>
        <taxon>Staphylococcus</taxon>
    </lineage>
</organism>
<dbReference type="RefSeq" id="WP_009382073.1">
    <property type="nucleotide sequence ID" value="NZ_AMSQ01000002.1"/>
</dbReference>
<sequence length="1038" mass="118641">MLLHVLDFDENIVASFGKKNSAIIECVHNRSLDENRNESEILTVVILAREAEAFKDFYRIVIQDENGLYREFVINRTEKENNGYSTIEATASYLIDIGNARPIKAGKFSKQTAKQATYEVLRGTRWELGNIEWAGAQSMSWTSERTPFQMIKQICTAFKLQADFTYEVDDKGISRRLVHLYKKKALFNGKEIKKGKDLVSLKRVSDVTELNTALMALGPENDKGERLRIPIVDDSAQAQFGTHKRYIWGIYEPESEDENMTENRLKSLAKTELNKRKKIDVSYEVDAVDIKRYSPHENARFGDLVRIKDRDFTPPLYAEAEVVGIEHDLVSDERKYTFGTPKEYTESDLRKYFNERLEMLKQMMNDNKLNVNQIVENVTNQVSEQVEQVIAKGEAPPEEPKEGQLWYDTSNPDNAVLRQYVNKKWENATAEDINKLGGLTREQIIYSELKNLMPKVLSDHTMLQNQYKNLVGNEYLVDEELKQEFTQAFNEADYAFKKANSAFNALDITTATIGQLTDVQSLLVDYRNRVQDMYVLVGEVEKSIDERMKLLQSQYTDEKFNETMHQVANSLPNGQYDEETGTITSDIPNKDALDSLEQRLTDYFNGELTNMNQVLTKDIESKLQMTKEEISASVNSIEERFDDELKPLKSQVTTQNNDIKILKDGITLKADKNEVERDIGSLEHSINETQSNLSVMNDKIDSKVSKSSYKTDVDNIVTRLNSAETQREQLSNLISDKVTISDYERDQATNSQRIQENTTSIEQNGREISQRVTVDKFNEKDRTYSRILSELKNTVTGLKYIYDENGNIESFTIGQGGTKIDTSKLEINAGDVKLKDGIFTVKSVNTSDITIPRKDGGVPTIINGEDKTSNAVYGLEPTFKGKLNGQEVFYINGYWLGCLKREDGQDYTVYNAYYFKHDRRYMEVRLLLKPGGTASENKYEKPTGIFVKIDEFGVDSRIDENHIINQYKGYVTTTSEMDTAGRLEQRFVVDLGPPTGIERQFYIKVKPNGEGPYNKGFPAVQGDFAMAKFQIRKISIYG</sequence>
<protein>
    <recommendedName>
        <fullName evidence="4">Phage minor structural protein</fullName>
    </recommendedName>
</protein>
<comment type="caution">
    <text evidence="2">The sequence shown here is derived from an EMBL/GenBank/DDBJ whole genome shotgun (WGS) entry which is preliminary data.</text>
</comment>
<accession>K9B674</accession>
<evidence type="ECO:0000313" key="2">
    <source>
        <dbReference type="EMBL" id="EKU50312.1"/>
    </source>
</evidence>
<name>K9B674_9STAP</name>
<evidence type="ECO:0008006" key="4">
    <source>
        <dbReference type="Google" id="ProtNLM"/>
    </source>
</evidence>
<evidence type="ECO:0000313" key="3">
    <source>
        <dbReference type="Proteomes" id="UP000009885"/>
    </source>
</evidence>
<evidence type="ECO:0000256" key="1">
    <source>
        <dbReference type="SAM" id="Coils"/>
    </source>
</evidence>
<dbReference type="STRING" id="1229783.C273_01680"/>
<reference evidence="2 3" key="1">
    <citation type="journal article" date="2013" name="Genome Announc.">
        <title>Genome Sequence of Staphylococcus massiliensis Strain S46, Isolated from the Surface of Healthy Human Skin.</title>
        <authorList>
            <person name="Srivastav R."/>
            <person name="Singh A."/>
            <person name="Jangir P.K."/>
            <person name="Kumari C."/>
            <person name="Muduli S."/>
            <person name="Sharma R."/>
        </authorList>
    </citation>
    <scope>NUCLEOTIDE SEQUENCE [LARGE SCALE GENOMIC DNA]</scope>
    <source>
        <strain evidence="2 3">S46</strain>
    </source>
</reference>
<proteinExistence type="predicted"/>
<dbReference type="OrthoDB" id="2240714at2"/>
<gene>
    <name evidence="2" type="ORF">C273_01680</name>
</gene>